<organism evidence="5 6">
    <name type="scientific">Spirosoma radiotolerans</name>
    <dbReference type="NCBI Taxonomy" id="1379870"/>
    <lineage>
        <taxon>Bacteria</taxon>
        <taxon>Pseudomonadati</taxon>
        <taxon>Bacteroidota</taxon>
        <taxon>Cytophagia</taxon>
        <taxon>Cytophagales</taxon>
        <taxon>Cytophagaceae</taxon>
        <taxon>Spirosoma</taxon>
    </lineage>
</organism>
<dbReference type="KEGG" id="srd:SD10_17385"/>
<dbReference type="STRING" id="1379870.SD10_17385"/>
<dbReference type="GO" id="GO:0003677">
    <property type="term" value="F:DNA binding"/>
    <property type="evidence" value="ECO:0007669"/>
    <property type="project" value="UniProtKB-KW"/>
</dbReference>
<evidence type="ECO:0000259" key="4">
    <source>
        <dbReference type="PROSITE" id="PS50949"/>
    </source>
</evidence>
<dbReference type="HOGENOM" id="CLU_052647_0_0_10"/>
<dbReference type="InterPro" id="IPR036390">
    <property type="entry name" value="WH_DNA-bd_sf"/>
</dbReference>
<accession>A0A0E3ZXH4</accession>
<gene>
    <name evidence="5" type="ORF">SD10_17385</name>
</gene>
<dbReference type="InterPro" id="IPR036388">
    <property type="entry name" value="WH-like_DNA-bd_sf"/>
</dbReference>
<dbReference type="Gene3D" id="3.40.50.2300">
    <property type="match status" value="2"/>
</dbReference>
<evidence type="ECO:0000256" key="3">
    <source>
        <dbReference type="ARBA" id="ARBA00023163"/>
    </source>
</evidence>
<protein>
    <submittedName>
        <fullName evidence="5">GntR family transcriptional regulator</fullName>
    </submittedName>
</protein>
<evidence type="ECO:0000313" key="6">
    <source>
        <dbReference type="Proteomes" id="UP000033054"/>
    </source>
</evidence>
<keyword evidence="2" id="KW-0238">DNA-binding</keyword>
<dbReference type="SUPFAM" id="SSF46785">
    <property type="entry name" value="Winged helix' DNA-binding domain"/>
    <property type="match status" value="1"/>
</dbReference>
<dbReference type="Pfam" id="PF13377">
    <property type="entry name" value="Peripla_BP_3"/>
    <property type="match status" value="1"/>
</dbReference>
<proteinExistence type="predicted"/>
<dbReference type="Pfam" id="PF00392">
    <property type="entry name" value="GntR"/>
    <property type="match status" value="1"/>
</dbReference>
<dbReference type="CDD" id="cd07377">
    <property type="entry name" value="WHTH_GntR"/>
    <property type="match status" value="1"/>
</dbReference>
<reference evidence="5 6" key="1">
    <citation type="journal article" date="2014" name="Curr. Microbiol.">
        <title>Spirosoma radiotolerans sp. nov., a gamma-radiation-resistant bacterium isolated from gamma ray-irradiated soil.</title>
        <authorList>
            <person name="Lee J.J."/>
            <person name="Srinivasan S."/>
            <person name="Lim S."/>
            <person name="Joe M."/>
            <person name="Im S."/>
            <person name="Bae S.I."/>
            <person name="Park K.R."/>
            <person name="Han J.H."/>
            <person name="Park S.H."/>
            <person name="Joo B.M."/>
            <person name="Park S.J."/>
            <person name="Kim M.K."/>
        </authorList>
    </citation>
    <scope>NUCLEOTIDE SEQUENCE [LARGE SCALE GENOMIC DNA]</scope>
    <source>
        <strain evidence="5 6">DG5A</strain>
    </source>
</reference>
<dbReference type="InterPro" id="IPR028082">
    <property type="entry name" value="Peripla_BP_I"/>
</dbReference>
<dbReference type="PATRIC" id="fig|1379870.5.peg.3769"/>
<dbReference type="SMART" id="SM00345">
    <property type="entry name" value="HTH_GNTR"/>
    <property type="match status" value="1"/>
</dbReference>
<dbReference type="AlphaFoldDB" id="A0A0E3ZXH4"/>
<keyword evidence="1" id="KW-0805">Transcription regulation</keyword>
<dbReference type="Proteomes" id="UP000033054">
    <property type="component" value="Chromosome"/>
</dbReference>
<feature type="domain" description="HTH gntR-type" evidence="4">
    <location>
        <begin position="41"/>
        <end position="109"/>
    </location>
</feature>
<keyword evidence="3" id="KW-0804">Transcription</keyword>
<name>A0A0E3ZXH4_9BACT</name>
<dbReference type="SUPFAM" id="SSF53822">
    <property type="entry name" value="Periplasmic binding protein-like I"/>
    <property type="match status" value="1"/>
</dbReference>
<evidence type="ECO:0000256" key="1">
    <source>
        <dbReference type="ARBA" id="ARBA00023015"/>
    </source>
</evidence>
<keyword evidence="6" id="KW-1185">Reference proteome</keyword>
<dbReference type="OrthoDB" id="742238at2"/>
<dbReference type="EMBL" id="CP010429">
    <property type="protein sequence ID" value="AKD56418.1"/>
    <property type="molecule type" value="Genomic_DNA"/>
</dbReference>
<dbReference type="InterPro" id="IPR046335">
    <property type="entry name" value="LacI/GalR-like_sensor"/>
</dbReference>
<dbReference type="PROSITE" id="PS50949">
    <property type="entry name" value="HTH_GNTR"/>
    <property type="match status" value="1"/>
</dbReference>
<sequence>MIAKLTSPGPGRRQPYGDLVDVYSNAFSPAYKLQFNPKDKTPKYRQIVQSIITDIERGVLKNNEQLPSISELSVEYYLARDTVEKAYRELRERGYITSVQGKGYYVQTNTDAKIKILLVFNKLSSYKKIIYYAFLKALGDKATVDLQIHHYNACHFQEIIAKNLGKYNYYVVMPHFTQDLDKADYRRVLASIPSNELVLLDKDVSELEGSPLSVHQNFDKDICGALENAQDLLDKYNRMVLILPSDGNYPVEIAHGFRSFCINYNKEFSIKENAIHEHLQEGTAYVVVEETDLSEVVKKARQSNYELGHDVGVISFNETTLKELLNITVITTDFEAMGYTAASLLLDNKRIKVKNPFYMIRRGSL</sequence>
<dbReference type="InterPro" id="IPR000524">
    <property type="entry name" value="Tscrpt_reg_HTH_GntR"/>
</dbReference>
<dbReference type="GO" id="GO:0003700">
    <property type="term" value="F:DNA-binding transcription factor activity"/>
    <property type="evidence" value="ECO:0007669"/>
    <property type="project" value="InterPro"/>
</dbReference>
<dbReference type="Gene3D" id="1.10.10.10">
    <property type="entry name" value="Winged helix-like DNA-binding domain superfamily/Winged helix DNA-binding domain"/>
    <property type="match status" value="1"/>
</dbReference>
<evidence type="ECO:0000256" key="2">
    <source>
        <dbReference type="ARBA" id="ARBA00023125"/>
    </source>
</evidence>
<dbReference type="RefSeq" id="WP_046575448.1">
    <property type="nucleotide sequence ID" value="NZ_CP010429.1"/>
</dbReference>
<dbReference type="PANTHER" id="PTHR38445">
    <property type="entry name" value="HTH-TYPE TRANSCRIPTIONAL REPRESSOR YTRA"/>
    <property type="match status" value="1"/>
</dbReference>
<dbReference type="PANTHER" id="PTHR38445:SF10">
    <property type="entry name" value="GNTR-FAMILY TRANSCRIPTIONAL REGULATOR"/>
    <property type="match status" value="1"/>
</dbReference>
<evidence type="ECO:0000313" key="5">
    <source>
        <dbReference type="EMBL" id="AKD56418.1"/>
    </source>
</evidence>